<gene>
    <name evidence="17" type="ORF">AAFF_G00026870</name>
</gene>
<keyword evidence="18" id="KW-1185">Reference proteome</keyword>
<dbReference type="Pfam" id="PF00230">
    <property type="entry name" value="MIP"/>
    <property type="match status" value="1"/>
</dbReference>
<dbReference type="FunFam" id="1.20.1080.10:FF:000009">
    <property type="entry name" value="aquaporin-4 isoform X1"/>
    <property type="match status" value="1"/>
</dbReference>
<feature type="transmembrane region" description="Helical" evidence="16">
    <location>
        <begin position="87"/>
        <end position="108"/>
    </location>
</feature>
<evidence type="ECO:0000256" key="7">
    <source>
        <dbReference type="ARBA" id="ARBA00022692"/>
    </source>
</evidence>
<comment type="catalytic activity">
    <reaction evidence="12">
        <text>H2O(in) = H2O(out)</text>
        <dbReference type="Rhea" id="RHEA:29667"/>
        <dbReference type="ChEBI" id="CHEBI:15377"/>
    </reaction>
</comment>
<dbReference type="InterPro" id="IPR034294">
    <property type="entry name" value="Aquaporin_transptr"/>
</dbReference>
<dbReference type="EMBL" id="JAINUG010000111">
    <property type="protein sequence ID" value="KAJ8395979.1"/>
    <property type="molecule type" value="Genomic_DNA"/>
</dbReference>
<evidence type="ECO:0000256" key="9">
    <source>
        <dbReference type="ARBA" id="ARBA00022989"/>
    </source>
</evidence>
<evidence type="ECO:0000256" key="6">
    <source>
        <dbReference type="ARBA" id="ARBA00022553"/>
    </source>
</evidence>
<evidence type="ECO:0000256" key="8">
    <source>
        <dbReference type="ARBA" id="ARBA00022737"/>
    </source>
</evidence>
<keyword evidence="9 16" id="KW-1133">Transmembrane helix</keyword>
<protein>
    <recommendedName>
        <fullName evidence="13">Aquaporin-4</fullName>
    </recommendedName>
</protein>
<dbReference type="Proteomes" id="UP001221898">
    <property type="component" value="Unassembled WGS sequence"/>
</dbReference>
<dbReference type="PRINTS" id="PR00783">
    <property type="entry name" value="MINTRINSICP"/>
</dbReference>
<accession>A0AAD7S4X5</accession>
<evidence type="ECO:0000256" key="11">
    <source>
        <dbReference type="ARBA" id="ARBA00023180"/>
    </source>
</evidence>
<dbReference type="GO" id="GO:0015250">
    <property type="term" value="F:water channel activity"/>
    <property type="evidence" value="ECO:0007669"/>
    <property type="project" value="UniProtKB-ARBA"/>
</dbReference>
<dbReference type="CDD" id="cd00333">
    <property type="entry name" value="MIP"/>
    <property type="match status" value="1"/>
</dbReference>
<keyword evidence="7 15" id="KW-0812">Transmembrane</keyword>
<dbReference type="PANTHER" id="PTHR19139:SF34">
    <property type="entry name" value="AQUAPORIN-4"/>
    <property type="match status" value="1"/>
</dbReference>
<dbReference type="InterPro" id="IPR000425">
    <property type="entry name" value="MIP"/>
</dbReference>
<keyword evidence="4 15" id="KW-0813">Transport</keyword>
<keyword evidence="10 16" id="KW-0472">Membrane</keyword>
<dbReference type="SUPFAM" id="SSF81338">
    <property type="entry name" value="Aquaporin-like"/>
    <property type="match status" value="1"/>
</dbReference>
<evidence type="ECO:0000256" key="12">
    <source>
        <dbReference type="ARBA" id="ARBA00034651"/>
    </source>
</evidence>
<keyword evidence="11" id="KW-0325">Glycoprotein</keyword>
<evidence type="ECO:0000256" key="13">
    <source>
        <dbReference type="ARBA" id="ARBA00040878"/>
    </source>
</evidence>
<keyword evidence="5" id="KW-1003">Cell membrane</keyword>
<dbReference type="GO" id="GO:0042383">
    <property type="term" value="C:sarcolemma"/>
    <property type="evidence" value="ECO:0007669"/>
    <property type="project" value="UniProtKB-SubCell"/>
</dbReference>
<evidence type="ECO:0000256" key="1">
    <source>
        <dbReference type="ARBA" id="ARBA00004415"/>
    </source>
</evidence>
<comment type="similarity">
    <text evidence="3 15">Belongs to the MIP/aquaporin (TC 1.A.8) family.</text>
</comment>
<feature type="transmembrane region" description="Helical" evidence="16">
    <location>
        <begin position="176"/>
        <end position="198"/>
    </location>
</feature>
<dbReference type="Gene3D" id="1.20.1080.10">
    <property type="entry name" value="Glycerol uptake facilitator protein"/>
    <property type="match status" value="1"/>
</dbReference>
<feature type="transmembrane region" description="Helical" evidence="16">
    <location>
        <begin position="135"/>
        <end position="156"/>
    </location>
</feature>
<dbReference type="InterPro" id="IPR023271">
    <property type="entry name" value="Aquaporin-like"/>
</dbReference>
<comment type="caution">
    <text evidence="17">The sequence shown here is derived from an EMBL/GenBank/DDBJ whole genome shotgun (WGS) entry which is preliminary data.</text>
</comment>
<evidence type="ECO:0000256" key="5">
    <source>
        <dbReference type="ARBA" id="ARBA00022475"/>
    </source>
</evidence>
<sequence>MRGSSSSAQRLPALSSTLALCRSQPPEACLRCLPLCDRDRIMAAFKGIWTKSFWRAVSGEFLATMIFVLLSLGSTINWGAAEDKPPAANLVLISLCFGLSIATMVQCFGHISGGHINPAVTAAMVCARQLSLAKALFYMVAQCLGAVAGAGILYLSTPSTVRGGLGVTLVNSNISVGQAFLVELLITFELVFTVFATCDPKRSDLGGSPGWQSALLYRLGTCLRFLPDSKGRWCDIMIPYTGASMNPARSFGPAVITWTWTDHWVYWVGPILGGIIAAGLYEYLFCPDPELKQRFAGVFSKDASGKYREAESLVVKTGSVHNLDVEKAEKKEAFRDSSGDRLSSV</sequence>
<comment type="subcellular location">
    <subcellularLocation>
        <location evidence="2">Basolateral cell membrane</location>
        <topology evidence="2">Multi-pass membrane protein</topology>
    </subcellularLocation>
    <subcellularLocation>
        <location evidence="1">Cell membrane</location>
        <location evidence="1">Sarcolemma</location>
        <topology evidence="1">Multi-pass membrane protein</topology>
    </subcellularLocation>
</comment>
<evidence type="ECO:0000256" key="16">
    <source>
        <dbReference type="SAM" id="Phobius"/>
    </source>
</evidence>
<dbReference type="PANTHER" id="PTHR19139">
    <property type="entry name" value="AQUAPORIN TRANSPORTER"/>
    <property type="match status" value="1"/>
</dbReference>
<evidence type="ECO:0000256" key="14">
    <source>
        <dbReference type="ARBA" id="ARBA00046979"/>
    </source>
</evidence>
<evidence type="ECO:0000256" key="2">
    <source>
        <dbReference type="ARBA" id="ARBA00004554"/>
    </source>
</evidence>
<reference evidence="17" key="1">
    <citation type="journal article" date="2023" name="Science">
        <title>Genome structures resolve the early diversification of teleost fishes.</title>
        <authorList>
            <person name="Parey E."/>
            <person name="Louis A."/>
            <person name="Montfort J."/>
            <person name="Bouchez O."/>
            <person name="Roques C."/>
            <person name="Iampietro C."/>
            <person name="Lluch J."/>
            <person name="Castinel A."/>
            <person name="Donnadieu C."/>
            <person name="Desvignes T."/>
            <person name="Floi Bucao C."/>
            <person name="Jouanno E."/>
            <person name="Wen M."/>
            <person name="Mejri S."/>
            <person name="Dirks R."/>
            <person name="Jansen H."/>
            <person name="Henkel C."/>
            <person name="Chen W.J."/>
            <person name="Zahm M."/>
            <person name="Cabau C."/>
            <person name="Klopp C."/>
            <person name="Thompson A.W."/>
            <person name="Robinson-Rechavi M."/>
            <person name="Braasch I."/>
            <person name="Lecointre G."/>
            <person name="Bobe J."/>
            <person name="Postlethwait J.H."/>
            <person name="Berthelot C."/>
            <person name="Roest Crollius H."/>
            <person name="Guiguen Y."/>
        </authorList>
    </citation>
    <scope>NUCLEOTIDE SEQUENCE</scope>
    <source>
        <strain evidence="17">NC1722</strain>
    </source>
</reference>
<name>A0AAD7S4X5_9TELE</name>
<evidence type="ECO:0000256" key="4">
    <source>
        <dbReference type="ARBA" id="ARBA00022448"/>
    </source>
</evidence>
<comment type="subunit">
    <text evidence="14">Homotetramer. The tetramers can form oligomeric arrays in membranes. The size of the oligomers differs between tissues and is smaller in skeletal muscle than in brain. Interaction between AQP4 oligomeric arrays in close-by cells can contribute to cell-cell adhesion. Part of a complex containing MLC1, TRPV4, HEPACAM and ATP1B1.</text>
</comment>
<evidence type="ECO:0000256" key="3">
    <source>
        <dbReference type="ARBA" id="ARBA00006175"/>
    </source>
</evidence>
<keyword evidence="6" id="KW-0597">Phosphoprotein</keyword>
<feature type="transmembrane region" description="Helical" evidence="16">
    <location>
        <begin position="61"/>
        <end position="81"/>
    </location>
</feature>
<evidence type="ECO:0000313" key="18">
    <source>
        <dbReference type="Proteomes" id="UP001221898"/>
    </source>
</evidence>
<dbReference type="GO" id="GO:0016323">
    <property type="term" value="C:basolateral plasma membrane"/>
    <property type="evidence" value="ECO:0007669"/>
    <property type="project" value="UniProtKB-SubCell"/>
</dbReference>
<evidence type="ECO:0000256" key="15">
    <source>
        <dbReference type="RuleBase" id="RU000477"/>
    </source>
</evidence>
<evidence type="ECO:0000256" key="10">
    <source>
        <dbReference type="ARBA" id="ARBA00023136"/>
    </source>
</evidence>
<keyword evidence="8" id="KW-0677">Repeat</keyword>
<proteinExistence type="inferred from homology"/>
<evidence type="ECO:0000313" key="17">
    <source>
        <dbReference type="EMBL" id="KAJ8395979.1"/>
    </source>
</evidence>
<organism evidence="17 18">
    <name type="scientific">Aldrovandia affinis</name>
    <dbReference type="NCBI Taxonomy" id="143900"/>
    <lineage>
        <taxon>Eukaryota</taxon>
        <taxon>Metazoa</taxon>
        <taxon>Chordata</taxon>
        <taxon>Craniata</taxon>
        <taxon>Vertebrata</taxon>
        <taxon>Euteleostomi</taxon>
        <taxon>Actinopterygii</taxon>
        <taxon>Neopterygii</taxon>
        <taxon>Teleostei</taxon>
        <taxon>Notacanthiformes</taxon>
        <taxon>Halosauridae</taxon>
        <taxon>Aldrovandia</taxon>
    </lineage>
</organism>
<dbReference type="NCBIfam" id="TIGR00861">
    <property type="entry name" value="MIP"/>
    <property type="match status" value="1"/>
</dbReference>
<dbReference type="AlphaFoldDB" id="A0AAD7S4X5"/>
<dbReference type="GO" id="GO:0009992">
    <property type="term" value="P:intracellular water homeostasis"/>
    <property type="evidence" value="ECO:0007669"/>
    <property type="project" value="UniProtKB-ARBA"/>
</dbReference>